<dbReference type="Pfam" id="PF07730">
    <property type="entry name" value="HisKA_3"/>
    <property type="match status" value="1"/>
</dbReference>
<dbReference type="PANTHER" id="PTHR24421">
    <property type="entry name" value="NITRATE/NITRITE SENSOR PROTEIN NARX-RELATED"/>
    <property type="match status" value="1"/>
</dbReference>
<dbReference type="PANTHER" id="PTHR24421:SF63">
    <property type="entry name" value="SENSOR HISTIDINE KINASE DESK"/>
    <property type="match status" value="1"/>
</dbReference>
<accession>A0A837DDK0</accession>
<feature type="transmembrane region" description="Helical" evidence="4">
    <location>
        <begin position="29"/>
        <end position="50"/>
    </location>
</feature>
<dbReference type="GO" id="GO:0000155">
    <property type="term" value="F:phosphorelay sensor kinase activity"/>
    <property type="evidence" value="ECO:0007669"/>
    <property type="project" value="InterPro"/>
</dbReference>
<feature type="domain" description="Signal transduction histidine kinase subgroup 3 dimerisation and phosphoacceptor" evidence="5">
    <location>
        <begin position="215"/>
        <end position="281"/>
    </location>
</feature>
<dbReference type="Gene3D" id="3.30.565.10">
    <property type="entry name" value="Histidine kinase-like ATPase, C-terminal domain"/>
    <property type="match status" value="1"/>
</dbReference>
<dbReference type="EMBL" id="JRZE01000002">
    <property type="protein sequence ID" value="KHF45285.1"/>
    <property type="molecule type" value="Genomic_DNA"/>
</dbReference>
<name>A0A837DDK0_9PSEU</name>
<protein>
    <submittedName>
        <fullName evidence="6">Histidine kinase</fullName>
        <ecNumber evidence="6">2.7.13.3</ecNumber>
    </submittedName>
</protein>
<evidence type="ECO:0000256" key="4">
    <source>
        <dbReference type="SAM" id="Phobius"/>
    </source>
</evidence>
<dbReference type="InterPro" id="IPR050482">
    <property type="entry name" value="Sensor_HK_TwoCompSys"/>
</dbReference>
<feature type="transmembrane region" description="Helical" evidence="4">
    <location>
        <begin position="92"/>
        <end position="109"/>
    </location>
</feature>
<keyword evidence="4" id="KW-0472">Membrane</keyword>
<keyword evidence="3" id="KW-0902">Two-component regulatory system</keyword>
<feature type="transmembrane region" description="Helical" evidence="4">
    <location>
        <begin position="56"/>
        <end position="71"/>
    </location>
</feature>
<reference evidence="6 7" key="1">
    <citation type="submission" date="2014-10" db="EMBL/GenBank/DDBJ databases">
        <title>Genome sequence of Micropolyspora internatus JCM3315.</title>
        <authorList>
            <person name="Shin S.-K."/>
            <person name="Yi H."/>
        </authorList>
    </citation>
    <scope>NUCLEOTIDE SEQUENCE [LARGE SCALE GENOMIC DNA]</scope>
    <source>
        <strain evidence="6 7">JCM 3315</strain>
    </source>
</reference>
<evidence type="ECO:0000256" key="1">
    <source>
        <dbReference type="ARBA" id="ARBA00022679"/>
    </source>
</evidence>
<evidence type="ECO:0000313" key="7">
    <source>
        <dbReference type="Proteomes" id="UP000030848"/>
    </source>
</evidence>
<proteinExistence type="predicted"/>
<dbReference type="EC" id="2.7.13.3" evidence="6"/>
<evidence type="ECO:0000256" key="2">
    <source>
        <dbReference type="ARBA" id="ARBA00022777"/>
    </source>
</evidence>
<keyword evidence="4" id="KW-0812">Transmembrane</keyword>
<evidence type="ECO:0000259" key="5">
    <source>
        <dbReference type="Pfam" id="PF07730"/>
    </source>
</evidence>
<organism evidence="6 7">
    <name type="scientific">Saccharomonospora viridis</name>
    <dbReference type="NCBI Taxonomy" id="1852"/>
    <lineage>
        <taxon>Bacteria</taxon>
        <taxon>Bacillati</taxon>
        <taxon>Actinomycetota</taxon>
        <taxon>Actinomycetes</taxon>
        <taxon>Pseudonocardiales</taxon>
        <taxon>Pseudonocardiaceae</taxon>
        <taxon>Saccharomonospora</taxon>
    </lineage>
</organism>
<dbReference type="Proteomes" id="UP000030848">
    <property type="component" value="Unassembled WGS sequence"/>
</dbReference>
<dbReference type="InterPro" id="IPR036890">
    <property type="entry name" value="HATPase_C_sf"/>
</dbReference>
<dbReference type="InterPro" id="IPR011712">
    <property type="entry name" value="Sig_transdc_His_kin_sub3_dim/P"/>
</dbReference>
<gene>
    <name evidence="6" type="ORF">MINT15_05020</name>
</gene>
<keyword evidence="1 6" id="KW-0808">Transferase</keyword>
<keyword evidence="4" id="KW-1133">Transmembrane helix</keyword>
<dbReference type="CDD" id="cd16917">
    <property type="entry name" value="HATPase_UhpB-NarQ-NarX-like"/>
    <property type="match status" value="1"/>
</dbReference>
<comment type="caution">
    <text evidence="6">The sequence shown here is derived from an EMBL/GenBank/DDBJ whole genome shotgun (WGS) entry which is preliminary data.</text>
</comment>
<feature type="transmembrane region" description="Helical" evidence="4">
    <location>
        <begin position="171"/>
        <end position="194"/>
    </location>
</feature>
<dbReference type="AlphaFoldDB" id="A0A837DDK0"/>
<dbReference type="Gene3D" id="1.20.5.1930">
    <property type="match status" value="1"/>
</dbReference>
<evidence type="ECO:0000256" key="3">
    <source>
        <dbReference type="ARBA" id="ARBA00023012"/>
    </source>
</evidence>
<feature type="transmembrane region" description="Helical" evidence="4">
    <location>
        <begin position="139"/>
        <end position="159"/>
    </location>
</feature>
<dbReference type="GO" id="GO:0016020">
    <property type="term" value="C:membrane"/>
    <property type="evidence" value="ECO:0007669"/>
    <property type="project" value="InterPro"/>
</dbReference>
<keyword evidence="2 6" id="KW-0418">Kinase</keyword>
<dbReference type="GO" id="GO:0046983">
    <property type="term" value="F:protein dimerization activity"/>
    <property type="evidence" value="ECO:0007669"/>
    <property type="project" value="InterPro"/>
</dbReference>
<sequence>MPRFAGYPPAVSEEVPTPGDTRMKRLRNYTWFSLVSLGYLAVIPALQAALDDDLDAAAKVALIASAAAAVVQRVRFINTVLREREPPRGPTAEHMTTFAVAVATWGYGVTVQADPLWWCFLPGIVAGGVVLNTAPGRRIWTTLVLAVGTSVACPVAAQWRQSELEPRITAVLAGLSATFVVVLVLLDVAQVWFWDMVVELDRSRTMAEELAVARERLRFAADLHDIQGHHLQAIMLKGELTERLIGRDDDAAKAQAAELTELARTALTDTRRVVHGYRGTTLHNEITNAVEILSAAGIDTEVHGESHTVPPPLQSLFGALVREGTTNILRHSQATRCRLTLESDGTTVHVRLVNDGVTPQDSRPGSGIESLRERFTALGGDVYARVVGAGDDTTFELGGHAPTRR</sequence>
<evidence type="ECO:0000313" key="6">
    <source>
        <dbReference type="EMBL" id="KHF45285.1"/>
    </source>
</evidence>